<keyword evidence="3" id="KW-1185">Reference proteome</keyword>
<organism evidence="2 3">
    <name type="scientific">Rhizopus azygosporus</name>
    <name type="common">Rhizopus microsporus var. azygosporus</name>
    <dbReference type="NCBI Taxonomy" id="86630"/>
    <lineage>
        <taxon>Eukaryota</taxon>
        <taxon>Fungi</taxon>
        <taxon>Fungi incertae sedis</taxon>
        <taxon>Mucoromycota</taxon>
        <taxon>Mucoromycotina</taxon>
        <taxon>Mucoromycetes</taxon>
        <taxon>Mucorales</taxon>
        <taxon>Mucorineae</taxon>
        <taxon>Rhizopodaceae</taxon>
        <taxon>Rhizopus</taxon>
    </lineage>
</organism>
<protein>
    <recommendedName>
        <fullName evidence="4">Phospholipase B1, membrane-associated</fullName>
    </recommendedName>
</protein>
<dbReference type="Pfam" id="PF00657">
    <property type="entry name" value="Lipase_GDSL"/>
    <property type="match status" value="1"/>
</dbReference>
<dbReference type="AlphaFoldDB" id="A0A367KD79"/>
<comment type="caution">
    <text evidence="2">The sequence shown here is derived from an EMBL/GenBank/DDBJ whole genome shotgun (WGS) entry which is preliminary data.</text>
</comment>
<dbReference type="OrthoDB" id="10265800at2759"/>
<dbReference type="EMBL" id="PJQL01000077">
    <property type="protein sequence ID" value="RCI00156.1"/>
    <property type="molecule type" value="Genomic_DNA"/>
</dbReference>
<dbReference type="Proteomes" id="UP000252139">
    <property type="component" value="Unassembled WGS sequence"/>
</dbReference>
<dbReference type="PANTHER" id="PTHR21325:SF31">
    <property type="entry name" value="GH22081P-RELATED"/>
    <property type="match status" value="1"/>
</dbReference>
<dbReference type="GO" id="GO:0006644">
    <property type="term" value="P:phospholipid metabolic process"/>
    <property type="evidence" value="ECO:0007669"/>
    <property type="project" value="TreeGrafter"/>
</dbReference>
<dbReference type="GO" id="GO:0004620">
    <property type="term" value="F:phospholipase activity"/>
    <property type="evidence" value="ECO:0007669"/>
    <property type="project" value="InterPro"/>
</dbReference>
<reference evidence="2 3" key="1">
    <citation type="journal article" date="2018" name="G3 (Bethesda)">
        <title>Phylogenetic and Phylogenomic Definition of Rhizopus Species.</title>
        <authorList>
            <person name="Gryganskyi A.P."/>
            <person name="Golan J."/>
            <person name="Dolatabadi S."/>
            <person name="Mondo S."/>
            <person name="Robb S."/>
            <person name="Idnurm A."/>
            <person name="Muszewska A."/>
            <person name="Steczkiewicz K."/>
            <person name="Masonjones S."/>
            <person name="Liao H.L."/>
            <person name="Gajdeczka M.T."/>
            <person name="Anike F."/>
            <person name="Vuek A."/>
            <person name="Anishchenko I.M."/>
            <person name="Voigt K."/>
            <person name="de Hoog G.S."/>
            <person name="Smith M.E."/>
            <person name="Heitman J."/>
            <person name="Vilgalys R."/>
            <person name="Stajich J.E."/>
        </authorList>
    </citation>
    <scope>NUCLEOTIDE SEQUENCE [LARGE SCALE GENOMIC DNA]</scope>
    <source>
        <strain evidence="2 3">CBS 357.93</strain>
    </source>
</reference>
<evidence type="ECO:0000313" key="2">
    <source>
        <dbReference type="EMBL" id="RCI00156.1"/>
    </source>
</evidence>
<dbReference type="InterPro" id="IPR036514">
    <property type="entry name" value="SGNH_hydro_sf"/>
</dbReference>
<gene>
    <name evidence="2" type="ORF">CU097_015145</name>
</gene>
<evidence type="ECO:0000256" key="1">
    <source>
        <dbReference type="SAM" id="SignalP"/>
    </source>
</evidence>
<keyword evidence="1" id="KW-0732">Signal</keyword>
<dbReference type="SUPFAM" id="SSF52266">
    <property type="entry name" value="SGNH hydrolase"/>
    <property type="match status" value="1"/>
</dbReference>
<feature type="chain" id="PRO_5016952477" description="Phospholipase B1, membrane-associated" evidence="1">
    <location>
        <begin position="21"/>
        <end position="373"/>
    </location>
</feature>
<evidence type="ECO:0008006" key="4">
    <source>
        <dbReference type="Google" id="ProtNLM"/>
    </source>
</evidence>
<dbReference type="Gene3D" id="3.40.50.1110">
    <property type="entry name" value="SGNH hydrolase"/>
    <property type="match status" value="1"/>
</dbReference>
<proteinExistence type="predicted"/>
<name>A0A367KD79_RHIAZ</name>
<evidence type="ECO:0000313" key="3">
    <source>
        <dbReference type="Proteomes" id="UP000252139"/>
    </source>
</evidence>
<feature type="signal peptide" evidence="1">
    <location>
        <begin position="1"/>
        <end position="20"/>
    </location>
</feature>
<dbReference type="InterPro" id="IPR038885">
    <property type="entry name" value="PLB1"/>
</dbReference>
<dbReference type="PANTHER" id="PTHR21325">
    <property type="entry name" value="PHOSPHOLIPASE B, PLB1"/>
    <property type="match status" value="1"/>
</dbReference>
<accession>A0A367KD79</accession>
<sequence length="373" mass="41768">MRYLFIVTFTILISILAVNGAYQYAERIEDCPQLQPRTPPTSVRDLRADDIKAVGALGDSIMAGAVSKGLQGSRTLNINVALEERGITYGAGADPGAITIPNYIKHYNPNVIGGSVGEHWVEFCYFGLCPKWQYHPEKDNFNAAQSAAMSFDLGMELDYLIPAMKTTQGLDFENDWKMITIQIGSVDQCYICSIYGPLITPEGYEKSLDSALRRIRKEVPRVLVNLIGVFNVTNVYELTTGNPYCNATIFGDFQTNSLECFCATHGFKKEVDMAAVAFDSIVFKLAKKYNELNDPTFGIMYTPARVDLATLPIQMYSDGDCFHPSISGHETFAKTYWNTFWKPLENIPSLYTVNDYNKVICPSEEDRFQLKAL</sequence>
<dbReference type="InterPro" id="IPR001087">
    <property type="entry name" value="GDSL"/>
</dbReference>
<dbReference type="STRING" id="86630.A0A367KD79"/>